<reference evidence="1" key="1">
    <citation type="submission" date="2020-07" db="EMBL/GenBank/DDBJ databases">
        <title>Clarias magur genome sequencing, assembly and annotation.</title>
        <authorList>
            <person name="Kushwaha B."/>
            <person name="Kumar R."/>
            <person name="Das P."/>
            <person name="Joshi C.G."/>
            <person name="Kumar D."/>
            <person name="Nagpure N.S."/>
            <person name="Pandey M."/>
            <person name="Agarwal S."/>
            <person name="Srivastava S."/>
            <person name="Singh M."/>
            <person name="Sahoo L."/>
            <person name="Jayasankar P."/>
            <person name="Meher P.K."/>
            <person name="Koringa P.G."/>
            <person name="Iquebal M.A."/>
            <person name="Das S.P."/>
            <person name="Bit A."/>
            <person name="Patnaik S."/>
            <person name="Patel N."/>
            <person name="Shah T.M."/>
            <person name="Hinsu A."/>
            <person name="Jena J.K."/>
        </authorList>
    </citation>
    <scope>NUCLEOTIDE SEQUENCE</scope>
    <source>
        <strain evidence="1">CIFAMagur01</strain>
        <tissue evidence="1">Testis</tissue>
    </source>
</reference>
<dbReference type="EMBL" id="QNUK01000051">
    <property type="protein sequence ID" value="KAF5904881.1"/>
    <property type="molecule type" value="Genomic_DNA"/>
</dbReference>
<gene>
    <name evidence="1" type="primary">aib</name>
    <name evidence="1" type="ORF">DAT39_005412</name>
</gene>
<organism evidence="1 2">
    <name type="scientific">Clarias magur</name>
    <name type="common">Asian catfish</name>
    <name type="synonym">Macropteronotus magur</name>
    <dbReference type="NCBI Taxonomy" id="1594786"/>
    <lineage>
        <taxon>Eukaryota</taxon>
        <taxon>Metazoa</taxon>
        <taxon>Chordata</taxon>
        <taxon>Craniata</taxon>
        <taxon>Vertebrata</taxon>
        <taxon>Euteleostomi</taxon>
        <taxon>Actinopterygii</taxon>
        <taxon>Neopterygii</taxon>
        <taxon>Teleostei</taxon>
        <taxon>Ostariophysi</taxon>
        <taxon>Siluriformes</taxon>
        <taxon>Clariidae</taxon>
        <taxon>Clarias</taxon>
    </lineage>
</organism>
<dbReference type="Proteomes" id="UP000727407">
    <property type="component" value="Unassembled WGS sequence"/>
</dbReference>
<keyword evidence="2" id="KW-1185">Reference proteome</keyword>
<comment type="caution">
    <text evidence="1">The sequence shown here is derived from an EMBL/GenBank/DDBJ whole genome shotgun (WGS) entry which is preliminary data.</text>
</comment>
<keyword evidence="1" id="KW-0401">Integrin</keyword>
<accession>A0A8J4UEC0</accession>
<dbReference type="GO" id="GO:0007229">
    <property type="term" value="P:integrin-mediated signaling pathway"/>
    <property type="evidence" value="ECO:0007669"/>
    <property type="project" value="UniProtKB-KW"/>
</dbReference>
<feature type="non-terminal residue" evidence="1">
    <location>
        <position position="1"/>
    </location>
</feature>
<sequence length="53" mass="5635">NAKHIWLIIAIQAESDSCVSCVLWGHWGVLGHNEDGATGELVSLDSALHPNVA</sequence>
<evidence type="ECO:0000313" key="2">
    <source>
        <dbReference type="Proteomes" id="UP000727407"/>
    </source>
</evidence>
<name>A0A8J4UEC0_CLAMG</name>
<dbReference type="AlphaFoldDB" id="A0A8J4UEC0"/>
<protein>
    <submittedName>
        <fullName evidence="1">Integrin alpha-IIb</fullName>
    </submittedName>
</protein>
<evidence type="ECO:0000313" key="1">
    <source>
        <dbReference type="EMBL" id="KAF5904881.1"/>
    </source>
</evidence>
<proteinExistence type="predicted"/>